<dbReference type="PANTHER" id="PTHR15549:SF33">
    <property type="entry name" value="MEMBRANE PROTEIN WSC4, PUTATIVE (AFU_ORTHOLOGUE AFUA_5G09020)-RELATED"/>
    <property type="match status" value="1"/>
</dbReference>
<feature type="transmembrane region" description="Helical" evidence="6">
    <location>
        <begin position="186"/>
        <end position="207"/>
    </location>
</feature>
<organism evidence="8 9">
    <name type="scientific">Blastomyces parvus</name>
    <dbReference type="NCBI Taxonomy" id="2060905"/>
    <lineage>
        <taxon>Eukaryota</taxon>
        <taxon>Fungi</taxon>
        <taxon>Dikarya</taxon>
        <taxon>Ascomycota</taxon>
        <taxon>Pezizomycotina</taxon>
        <taxon>Eurotiomycetes</taxon>
        <taxon>Eurotiomycetidae</taxon>
        <taxon>Onygenales</taxon>
        <taxon>Ajellomycetaceae</taxon>
        <taxon>Blastomyces</taxon>
    </lineage>
</organism>
<proteinExistence type="predicted"/>
<keyword evidence="3 6" id="KW-1133">Transmembrane helix</keyword>
<dbReference type="AlphaFoldDB" id="A0A2B7XI15"/>
<dbReference type="Proteomes" id="UP000224080">
    <property type="component" value="Unassembled WGS sequence"/>
</dbReference>
<feature type="signal peptide" evidence="7">
    <location>
        <begin position="1"/>
        <end position="24"/>
    </location>
</feature>
<feature type="region of interest" description="Disordered" evidence="5">
    <location>
        <begin position="264"/>
        <end position="294"/>
    </location>
</feature>
<dbReference type="EMBL" id="PDNC01000009">
    <property type="protein sequence ID" value="PGH08411.1"/>
    <property type="molecule type" value="Genomic_DNA"/>
</dbReference>
<evidence type="ECO:0000313" key="9">
    <source>
        <dbReference type="Proteomes" id="UP000224080"/>
    </source>
</evidence>
<keyword evidence="2 6" id="KW-0812">Transmembrane</keyword>
<comment type="caution">
    <text evidence="8">The sequence shown here is derived from an EMBL/GenBank/DDBJ whole genome shotgun (WGS) entry which is preliminary data.</text>
</comment>
<keyword evidence="9" id="KW-1185">Reference proteome</keyword>
<accession>A0A2B7XI15</accession>
<comment type="subcellular location">
    <subcellularLocation>
        <location evidence="1">Membrane</location>
        <topology evidence="1">Single-pass membrane protein</topology>
    </subcellularLocation>
</comment>
<evidence type="ECO:0000256" key="4">
    <source>
        <dbReference type="ARBA" id="ARBA00023136"/>
    </source>
</evidence>
<evidence type="ECO:0000256" key="7">
    <source>
        <dbReference type="SAM" id="SignalP"/>
    </source>
</evidence>
<feature type="compositionally biased region" description="Low complexity" evidence="5">
    <location>
        <begin position="112"/>
        <end position="136"/>
    </location>
</feature>
<protein>
    <recommendedName>
        <fullName evidence="10">Extracellular membrane protein CFEM domain-containing protein</fullName>
    </recommendedName>
</protein>
<dbReference type="PANTHER" id="PTHR15549">
    <property type="entry name" value="PAIRED IMMUNOGLOBULIN-LIKE TYPE 2 RECEPTOR"/>
    <property type="match status" value="1"/>
</dbReference>
<evidence type="ECO:0000256" key="6">
    <source>
        <dbReference type="SAM" id="Phobius"/>
    </source>
</evidence>
<dbReference type="GO" id="GO:0016020">
    <property type="term" value="C:membrane"/>
    <property type="evidence" value="ECO:0007669"/>
    <property type="project" value="UniProtKB-SubCell"/>
</dbReference>
<evidence type="ECO:0000313" key="8">
    <source>
        <dbReference type="EMBL" id="PGH08411.1"/>
    </source>
</evidence>
<reference evidence="8 9" key="1">
    <citation type="submission" date="2017-10" db="EMBL/GenBank/DDBJ databases">
        <title>Comparative genomics in systemic dimorphic fungi from Ajellomycetaceae.</title>
        <authorList>
            <person name="Munoz J.F."/>
            <person name="Mcewen J.G."/>
            <person name="Clay O.K."/>
            <person name="Cuomo C.A."/>
        </authorList>
    </citation>
    <scope>NUCLEOTIDE SEQUENCE [LARGE SCALE GENOMIC DNA]</scope>
    <source>
        <strain evidence="8 9">UAMH130</strain>
    </source>
</reference>
<name>A0A2B7XI15_9EURO</name>
<evidence type="ECO:0000256" key="5">
    <source>
        <dbReference type="SAM" id="MobiDB-lite"/>
    </source>
</evidence>
<evidence type="ECO:0000256" key="1">
    <source>
        <dbReference type="ARBA" id="ARBA00004167"/>
    </source>
</evidence>
<feature type="region of interest" description="Disordered" evidence="5">
    <location>
        <begin position="99"/>
        <end position="176"/>
    </location>
</feature>
<gene>
    <name evidence="8" type="ORF">GX51_01238</name>
</gene>
<feature type="compositionally biased region" description="Pro residues" evidence="5">
    <location>
        <begin position="99"/>
        <end position="111"/>
    </location>
</feature>
<evidence type="ECO:0008006" key="10">
    <source>
        <dbReference type="Google" id="ProtNLM"/>
    </source>
</evidence>
<dbReference type="InterPro" id="IPR051694">
    <property type="entry name" value="Immunoregulatory_rcpt-like"/>
</dbReference>
<sequence length="308" mass="32568">MLRFTKISHVFVTIIIAAISVVTGADPDPRCAYYCFQFNRRIIECSGRPPDLNCCEDPRIGILARCFGIPMACNDREESEQTLAQLVEQCDKGLGFGIPPPSSVMLPPAPTPTITRKTTTASSPATASSPTTASSAESLPPGPPTVSPSVTATGIPSDSEPSNRSNGSNGSNGSDGSGRFSTAAKIAIGVAIPLVVLCVLAELLLWLRRRRKTATPSTTEAQTQSNQAHEIKPLVHEISGTEISKNNGMHSCAAELEAVDVNNRGGPTLPMPQVNPTLSLPPRNQDRNLDGGTDQISELDASAIQRDL</sequence>
<feature type="compositionally biased region" description="Low complexity" evidence="5">
    <location>
        <begin position="162"/>
        <end position="176"/>
    </location>
</feature>
<feature type="chain" id="PRO_5012225508" description="Extracellular membrane protein CFEM domain-containing protein" evidence="7">
    <location>
        <begin position="25"/>
        <end position="308"/>
    </location>
</feature>
<evidence type="ECO:0000256" key="3">
    <source>
        <dbReference type="ARBA" id="ARBA00022989"/>
    </source>
</evidence>
<keyword evidence="7" id="KW-0732">Signal</keyword>
<evidence type="ECO:0000256" key="2">
    <source>
        <dbReference type="ARBA" id="ARBA00022692"/>
    </source>
</evidence>
<keyword evidence="4 6" id="KW-0472">Membrane</keyword>
<dbReference type="GO" id="GO:0071944">
    <property type="term" value="C:cell periphery"/>
    <property type="evidence" value="ECO:0007669"/>
    <property type="project" value="UniProtKB-ARBA"/>
</dbReference>